<accession>A0A5B7SU65</accession>
<dbReference type="KEGG" id="asag:FGM00_09125"/>
<proteinExistence type="predicted"/>
<evidence type="ECO:0000259" key="1">
    <source>
        <dbReference type="Pfam" id="PF02872"/>
    </source>
</evidence>
<dbReference type="Proteomes" id="UP000310017">
    <property type="component" value="Chromosome"/>
</dbReference>
<dbReference type="InterPro" id="IPR006179">
    <property type="entry name" value="5_nucleotidase/apyrase"/>
</dbReference>
<evidence type="ECO:0000313" key="2">
    <source>
        <dbReference type="EMBL" id="QCX00264.1"/>
    </source>
</evidence>
<dbReference type="SUPFAM" id="SSF55816">
    <property type="entry name" value="5'-nucleotidase (syn. UDP-sugar hydrolase), C-terminal domain"/>
    <property type="match status" value="1"/>
</dbReference>
<dbReference type="GO" id="GO:0009166">
    <property type="term" value="P:nucleotide catabolic process"/>
    <property type="evidence" value="ECO:0007669"/>
    <property type="project" value="InterPro"/>
</dbReference>
<dbReference type="RefSeq" id="WP_138852610.1">
    <property type="nucleotide sequence ID" value="NZ_CP040710.1"/>
</dbReference>
<evidence type="ECO:0000313" key="3">
    <source>
        <dbReference type="Proteomes" id="UP000310017"/>
    </source>
</evidence>
<organism evidence="2 3">
    <name type="scientific">Aggregatimonas sangjinii</name>
    <dbReference type="NCBI Taxonomy" id="2583587"/>
    <lineage>
        <taxon>Bacteria</taxon>
        <taxon>Pseudomonadati</taxon>
        <taxon>Bacteroidota</taxon>
        <taxon>Flavobacteriia</taxon>
        <taxon>Flavobacteriales</taxon>
        <taxon>Flavobacteriaceae</taxon>
        <taxon>Aggregatimonas</taxon>
    </lineage>
</organism>
<dbReference type="GO" id="GO:0016787">
    <property type="term" value="F:hydrolase activity"/>
    <property type="evidence" value="ECO:0007669"/>
    <property type="project" value="InterPro"/>
</dbReference>
<dbReference type="Pfam" id="PF02872">
    <property type="entry name" value="5_nucleotid_C"/>
    <property type="match status" value="1"/>
</dbReference>
<dbReference type="InterPro" id="IPR036907">
    <property type="entry name" value="5'-Nucleotdase_C_sf"/>
</dbReference>
<sequence>MNLKIQHFVIFITFLGLLSCKEETARLVRMSAEQMVIDSTAGEVDSVKKLLIPYTQRINIVLDSTLAYAPKTFDKANGRYNTDIGNLMADLIVLQAGPIFKSRTGKDLDFALLNYGGIRSQISKGKVSARTAYEVMPFENTIIVVELNGKSVMKMVDYLLEAEQPHPISKEVQIVLKSDGSLHEIRLSGKPLVMDQRYYVATSDYLVNGGDSMLFFKEALGTTNTDYLIRNAMIDYFKKADTLWAVIDNRVYSL</sequence>
<dbReference type="PANTHER" id="PTHR11575">
    <property type="entry name" value="5'-NUCLEOTIDASE-RELATED"/>
    <property type="match status" value="1"/>
</dbReference>
<protein>
    <recommendedName>
        <fullName evidence="1">5'-Nucleotidase C-terminal domain-containing protein</fullName>
    </recommendedName>
</protein>
<name>A0A5B7SU65_9FLAO</name>
<dbReference type="OrthoDB" id="4762412at2"/>
<dbReference type="PROSITE" id="PS51257">
    <property type="entry name" value="PROKAR_LIPOPROTEIN"/>
    <property type="match status" value="1"/>
</dbReference>
<dbReference type="PANTHER" id="PTHR11575:SF24">
    <property type="entry name" value="5'-NUCLEOTIDASE"/>
    <property type="match status" value="1"/>
</dbReference>
<gene>
    <name evidence="2" type="ORF">FGM00_09125</name>
</gene>
<dbReference type="EMBL" id="CP040710">
    <property type="protein sequence ID" value="QCX00264.1"/>
    <property type="molecule type" value="Genomic_DNA"/>
</dbReference>
<feature type="domain" description="5'-Nucleotidase C-terminal" evidence="1">
    <location>
        <begin position="80"/>
        <end position="217"/>
    </location>
</feature>
<keyword evidence="3" id="KW-1185">Reference proteome</keyword>
<dbReference type="Gene3D" id="3.90.780.10">
    <property type="entry name" value="5'-Nucleotidase, C-terminal domain"/>
    <property type="match status" value="1"/>
</dbReference>
<reference evidence="2 3" key="1">
    <citation type="submission" date="2019-05" db="EMBL/GenBank/DDBJ databases">
        <title>Genome sequencing of F202Z8.</title>
        <authorList>
            <person name="Kwon Y.M."/>
        </authorList>
    </citation>
    <scope>NUCLEOTIDE SEQUENCE [LARGE SCALE GENOMIC DNA]</scope>
    <source>
        <strain evidence="2 3">F202Z8</strain>
    </source>
</reference>
<dbReference type="PRINTS" id="PR01607">
    <property type="entry name" value="APYRASEFAMLY"/>
</dbReference>
<dbReference type="InterPro" id="IPR008334">
    <property type="entry name" value="5'-Nucleotdase_C"/>
</dbReference>
<dbReference type="AlphaFoldDB" id="A0A5B7SU65"/>